<organism evidence="1 2">
    <name type="scientific">Mangrovibacterium marinum</name>
    <dbReference type="NCBI Taxonomy" id="1639118"/>
    <lineage>
        <taxon>Bacteria</taxon>
        <taxon>Pseudomonadati</taxon>
        <taxon>Bacteroidota</taxon>
        <taxon>Bacteroidia</taxon>
        <taxon>Marinilabiliales</taxon>
        <taxon>Prolixibacteraceae</taxon>
        <taxon>Mangrovibacterium</taxon>
    </lineage>
</organism>
<keyword evidence="2" id="KW-1185">Reference proteome</keyword>
<dbReference type="EMBL" id="QAAD01000003">
    <property type="protein sequence ID" value="PTN09830.1"/>
    <property type="molecule type" value="Genomic_DNA"/>
</dbReference>
<name>A0A2T5C4P7_9BACT</name>
<proteinExistence type="predicted"/>
<dbReference type="InterPro" id="IPR021428">
    <property type="entry name" value="DUF3078"/>
</dbReference>
<protein>
    <recommendedName>
        <fullName evidence="3">DUF3078 domain-containing protein</fullName>
    </recommendedName>
</protein>
<dbReference type="Pfam" id="PF11276">
    <property type="entry name" value="DUF3078"/>
    <property type="match status" value="1"/>
</dbReference>
<reference evidence="1 2" key="1">
    <citation type="submission" date="2018-04" db="EMBL/GenBank/DDBJ databases">
        <title>Genomic Encyclopedia of Archaeal and Bacterial Type Strains, Phase II (KMG-II): from individual species to whole genera.</title>
        <authorList>
            <person name="Goeker M."/>
        </authorList>
    </citation>
    <scope>NUCLEOTIDE SEQUENCE [LARGE SCALE GENOMIC DNA]</scope>
    <source>
        <strain evidence="1 2">DSM 28823</strain>
    </source>
</reference>
<dbReference type="Proteomes" id="UP000243525">
    <property type="component" value="Unassembled WGS sequence"/>
</dbReference>
<evidence type="ECO:0000313" key="2">
    <source>
        <dbReference type="Proteomes" id="UP000243525"/>
    </source>
</evidence>
<gene>
    <name evidence="1" type="ORF">C8N47_103124</name>
</gene>
<evidence type="ECO:0000313" key="1">
    <source>
        <dbReference type="EMBL" id="PTN09830.1"/>
    </source>
</evidence>
<dbReference type="RefSeq" id="WP_107821212.1">
    <property type="nucleotide sequence ID" value="NZ_QAAD01000003.1"/>
</dbReference>
<sequence length="655" mass="75811">MKFRFILSGILVFSSLQNLRATDLIGRQAQQDSVEVSINYLNHLLSRQGNWYPQSSGLETQIRGLIQYIENDRVDSLVKRLDAYDLLGERYFFRTTENVADSLMVPGFMSHVQLQEELARIDRSVRDNIHKDQIAVPEQLLTNIEGKVKTLKEDESNQLLGTSYVTMPDSLSAFGALPDSLITSPADFKRLQSLDSTKRAILEEARQKYNNFVIKQYVDSVTEAYREEYIRQYSAREQKLFSDSVKQRNIALLRAYNEQVMMAVNDSVASSLRILRNFVDAEQLPLWLHNSASDSVEVFLSNSYPGQSRLFIKNEQDDSLGVRIQALNRNSLRFLIDDGVTFTRFSQRQKKDFAFNKIELPKALDKVDKRFKVITPWTLGGNFNTGLTQTYYNNWKSGGTSSFALLFVMKGFANYSSNKTKWENSLEIRNGWLKPSDDGVQKNDDKFEITTRYGIQAYKKWYYSAELDFETQFFNGFKYPDRETVISGFLSPAKTLIKLGLDYKPNKNFSLFLSPLTSKTVFVRDTARIDQTNFGIDEDKRRLWEGGLNADLSFKKELTPDISLQTKYKMFINYNAPFSKFDVDWENTFTFKLSTFINMQALFHLVYDDNVTFATNKVDADGNTIYKPKWQLKEFVTIGFTYSLNKPVYKRERLN</sequence>
<dbReference type="OrthoDB" id="1495718at2"/>
<evidence type="ECO:0008006" key="3">
    <source>
        <dbReference type="Google" id="ProtNLM"/>
    </source>
</evidence>
<accession>A0A2T5C4P7</accession>
<dbReference type="AlphaFoldDB" id="A0A2T5C4P7"/>
<comment type="caution">
    <text evidence="1">The sequence shown here is derived from an EMBL/GenBank/DDBJ whole genome shotgun (WGS) entry which is preliminary data.</text>
</comment>